<evidence type="ECO:0000313" key="1">
    <source>
        <dbReference type="EMBL" id="KKU20687.1"/>
    </source>
</evidence>
<proteinExistence type="predicted"/>
<protein>
    <submittedName>
        <fullName evidence="1">Polyribonucleotide nucleotidyltransferase</fullName>
    </submittedName>
</protein>
<evidence type="ECO:0000313" key="2">
    <source>
        <dbReference type="Proteomes" id="UP000034569"/>
    </source>
</evidence>
<dbReference type="AlphaFoldDB" id="A0A0G1NK32"/>
<keyword evidence="1" id="KW-0808">Transferase</keyword>
<dbReference type="Proteomes" id="UP000034569">
    <property type="component" value="Unassembled WGS sequence"/>
</dbReference>
<accession>A0A0G1NK32</accession>
<dbReference type="Gene3D" id="1.10.10.400">
    <property type="entry name" value="Polyribonucleotide nucleotidyltransferase, RNA-binding domain"/>
    <property type="match status" value="1"/>
</dbReference>
<dbReference type="EMBL" id="LCLU01000041">
    <property type="protein sequence ID" value="KKU20687.1"/>
    <property type="molecule type" value="Genomic_DNA"/>
</dbReference>
<organism evidence="1 2">
    <name type="scientific">Candidatus Azambacteria bacterium GW2011_GWC1_46_13</name>
    <dbReference type="NCBI Taxonomy" id="1618619"/>
    <lineage>
        <taxon>Bacteria</taxon>
        <taxon>Candidatus Azamiibacteriota</taxon>
    </lineage>
</organism>
<name>A0A0G1NK32_9BACT</name>
<reference evidence="1 2" key="1">
    <citation type="journal article" date="2015" name="Nature">
        <title>rRNA introns, odd ribosomes, and small enigmatic genomes across a large radiation of phyla.</title>
        <authorList>
            <person name="Brown C.T."/>
            <person name="Hug L.A."/>
            <person name="Thomas B.C."/>
            <person name="Sharon I."/>
            <person name="Castelle C.J."/>
            <person name="Singh A."/>
            <person name="Wilkins M.J."/>
            <person name="Williams K.H."/>
            <person name="Banfield J.F."/>
        </authorList>
    </citation>
    <scope>NUCLEOTIDE SEQUENCE [LARGE SCALE GENOMIC DNA]</scope>
</reference>
<comment type="caution">
    <text evidence="1">The sequence shown here is derived from an EMBL/GenBank/DDBJ whole genome shotgun (WGS) entry which is preliminary data.</text>
</comment>
<gene>
    <name evidence="1" type="ORF">UX33_C0041G0005</name>
</gene>
<dbReference type="GO" id="GO:0016740">
    <property type="term" value="F:transferase activity"/>
    <property type="evidence" value="ECO:0007669"/>
    <property type="project" value="UniProtKB-KW"/>
</dbReference>
<sequence>MEELKKNIQFQKEIIAQVNPKKLALVLTESDSEFEANVKEFLKDKLENAIYEKTKLLREEKTALVKEGLANFLKEKYKELPESAKNERIKAADHLFDKEIDELVHKNIIWAKGRTAGRLTSSEKFRLKLTFLNGYTVRLCLNAAIPRPFRR</sequence>
<dbReference type="GO" id="GO:0003723">
    <property type="term" value="F:RNA binding"/>
    <property type="evidence" value="ECO:0007669"/>
    <property type="project" value="InterPro"/>
</dbReference>
<dbReference type="InterPro" id="IPR036456">
    <property type="entry name" value="PNPase_PH_RNA-bd_sf"/>
</dbReference>
<dbReference type="GO" id="GO:0006396">
    <property type="term" value="P:RNA processing"/>
    <property type="evidence" value="ECO:0007669"/>
    <property type="project" value="InterPro"/>
</dbReference>
<dbReference type="SUPFAM" id="SSF46915">
    <property type="entry name" value="Polynucleotide phosphorylase/guanosine pentaphosphate synthase (PNPase/GPSI), domain 3"/>
    <property type="match status" value="1"/>
</dbReference>